<keyword evidence="8 13" id="KW-0472">Membrane</keyword>
<keyword evidence="5 12" id="KW-0812">Transmembrane</keyword>
<dbReference type="InterPro" id="IPR035973">
    <property type="entry name" value="Cyt_c_oxidase_su3-like_sf"/>
</dbReference>
<dbReference type="PROSITE" id="PS50253">
    <property type="entry name" value="COX3"/>
    <property type="match status" value="1"/>
</dbReference>
<comment type="caution">
    <text evidence="15">The sequence shown here is derived from an EMBL/GenBank/DDBJ whole genome shotgun (WGS) entry which is preliminary data.</text>
</comment>
<dbReference type="EC" id="7.1.1.9" evidence="3"/>
<keyword evidence="4" id="KW-1003">Cell membrane</keyword>
<dbReference type="GO" id="GO:0004129">
    <property type="term" value="F:cytochrome-c oxidase activity"/>
    <property type="evidence" value="ECO:0007669"/>
    <property type="project" value="UniProtKB-EC"/>
</dbReference>
<feature type="domain" description="Heme-copper oxidase subunit III family profile" evidence="14">
    <location>
        <begin position="1"/>
        <end position="213"/>
    </location>
</feature>
<protein>
    <recommendedName>
        <fullName evidence="3">cytochrome-c oxidase</fullName>
        <ecNumber evidence="3">7.1.1.9</ecNumber>
    </recommendedName>
    <alternativeName>
        <fullName evidence="9">Cytochrome aa3 subunit 3</fullName>
    </alternativeName>
    <alternativeName>
        <fullName evidence="10">Cytochrome c oxidase polypeptide III</fullName>
    </alternativeName>
</protein>
<dbReference type="Pfam" id="PF00510">
    <property type="entry name" value="COX3"/>
    <property type="match status" value="1"/>
</dbReference>
<feature type="transmembrane region" description="Helical" evidence="13">
    <location>
        <begin position="192"/>
        <end position="211"/>
    </location>
</feature>
<feature type="transmembrane region" description="Helical" evidence="13">
    <location>
        <begin position="64"/>
        <end position="87"/>
    </location>
</feature>
<dbReference type="PANTHER" id="PTHR11403:SF2">
    <property type="entry name" value="CYTOCHROME BO(3) UBIQUINOL OXIDASE SUBUNIT 3"/>
    <property type="match status" value="1"/>
</dbReference>
<dbReference type="AlphaFoldDB" id="A0A3N2B9G9"/>
<dbReference type="EMBL" id="RKHK01000001">
    <property type="protein sequence ID" value="ROR71782.1"/>
    <property type="molecule type" value="Genomic_DNA"/>
</dbReference>
<dbReference type="InterPro" id="IPR013833">
    <property type="entry name" value="Cyt_c_oxidase_su3_a-hlx"/>
</dbReference>
<evidence type="ECO:0000256" key="11">
    <source>
        <dbReference type="ARBA" id="ARBA00047816"/>
    </source>
</evidence>
<dbReference type="Gene3D" id="1.20.120.80">
    <property type="entry name" value="Cytochrome c oxidase, subunit III, four-helix bundle"/>
    <property type="match status" value="1"/>
</dbReference>
<proteinExistence type="inferred from homology"/>
<dbReference type="FunFam" id="1.20.120.80:FF:000001">
    <property type="entry name" value="Cytochrome (Ubi)quinol oxidase subunit III"/>
    <property type="match status" value="1"/>
</dbReference>
<dbReference type="InterPro" id="IPR024791">
    <property type="entry name" value="Cyt_c/ubiquinol_Oxase_su3"/>
</dbReference>
<dbReference type="GO" id="GO:0005886">
    <property type="term" value="C:plasma membrane"/>
    <property type="evidence" value="ECO:0007669"/>
    <property type="project" value="UniProtKB-SubCell"/>
</dbReference>
<organism evidence="15 16">
    <name type="scientific">Bogoriella caseilytica</name>
    <dbReference type="NCBI Taxonomy" id="56055"/>
    <lineage>
        <taxon>Bacteria</taxon>
        <taxon>Bacillati</taxon>
        <taxon>Actinomycetota</taxon>
        <taxon>Actinomycetes</taxon>
        <taxon>Micrococcales</taxon>
        <taxon>Bogoriellaceae</taxon>
        <taxon>Bogoriella</taxon>
    </lineage>
</organism>
<evidence type="ECO:0000256" key="2">
    <source>
        <dbReference type="ARBA" id="ARBA00010581"/>
    </source>
</evidence>
<comment type="catalytic activity">
    <reaction evidence="11">
        <text>4 Fe(II)-[cytochrome c] + O2 + 8 H(+)(in) = 4 Fe(III)-[cytochrome c] + 2 H2O + 4 H(+)(out)</text>
        <dbReference type="Rhea" id="RHEA:11436"/>
        <dbReference type="Rhea" id="RHEA-COMP:10350"/>
        <dbReference type="Rhea" id="RHEA-COMP:14399"/>
        <dbReference type="ChEBI" id="CHEBI:15377"/>
        <dbReference type="ChEBI" id="CHEBI:15378"/>
        <dbReference type="ChEBI" id="CHEBI:15379"/>
        <dbReference type="ChEBI" id="CHEBI:29033"/>
        <dbReference type="ChEBI" id="CHEBI:29034"/>
        <dbReference type="EC" id="7.1.1.9"/>
    </reaction>
</comment>
<evidence type="ECO:0000256" key="1">
    <source>
        <dbReference type="ARBA" id="ARBA00004651"/>
    </source>
</evidence>
<dbReference type="PANTHER" id="PTHR11403">
    <property type="entry name" value="CYTOCHROME C OXIDASE SUBUNIT III"/>
    <property type="match status" value="1"/>
</dbReference>
<sequence length="219" mass="24292">MSSTSSVAPAGSVSVKRPNMLTVGVIVWLASELMFFAGLFAMYFTHRSVAGPEAWTEQTAVLNFPFALAICVILVSSSFTCQMGVFAAERFQAWRTGPIWNLRRWGLVEWYVLTFILGAVFVAGQATEYAELIQHGLTVGASTYGSVFYILTGFHALHVIGGLIAFLYVLASTFASKRFGHLEAGRAVVTSYYWHFVDVVWIGLFILIYVIDHLFVHGW</sequence>
<comment type="similarity">
    <text evidence="2 12">Belongs to the cytochrome c oxidase subunit 3 family.</text>
</comment>
<dbReference type="InterPro" id="IPR000298">
    <property type="entry name" value="Cyt_c_oxidase-like_su3"/>
</dbReference>
<dbReference type="SUPFAM" id="SSF81452">
    <property type="entry name" value="Cytochrome c oxidase subunit III-like"/>
    <property type="match status" value="1"/>
</dbReference>
<evidence type="ECO:0000256" key="7">
    <source>
        <dbReference type="ARBA" id="ARBA00022989"/>
    </source>
</evidence>
<evidence type="ECO:0000256" key="13">
    <source>
        <dbReference type="SAM" id="Phobius"/>
    </source>
</evidence>
<evidence type="ECO:0000256" key="10">
    <source>
        <dbReference type="ARBA" id="ARBA00031625"/>
    </source>
</evidence>
<keyword evidence="16" id="KW-1185">Reference proteome</keyword>
<keyword evidence="6" id="KW-1278">Translocase</keyword>
<feature type="transmembrane region" description="Helical" evidence="13">
    <location>
        <begin position="108"/>
        <end position="127"/>
    </location>
</feature>
<evidence type="ECO:0000256" key="5">
    <source>
        <dbReference type="ARBA" id="ARBA00022692"/>
    </source>
</evidence>
<evidence type="ECO:0000256" key="4">
    <source>
        <dbReference type="ARBA" id="ARBA00022475"/>
    </source>
</evidence>
<accession>A0A3N2B9G9</accession>
<evidence type="ECO:0000256" key="6">
    <source>
        <dbReference type="ARBA" id="ARBA00022967"/>
    </source>
</evidence>
<evidence type="ECO:0000256" key="12">
    <source>
        <dbReference type="RuleBase" id="RU003376"/>
    </source>
</evidence>
<comment type="subcellular location">
    <subcellularLocation>
        <location evidence="1 12">Cell membrane</location>
        <topology evidence="1 12">Multi-pass membrane protein</topology>
    </subcellularLocation>
</comment>
<evidence type="ECO:0000256" key="3">
    <source>
        <dbReference type="ARBA" id="ARBA00012949"/>
    </source>
</evidence>
<reference evidence="15 16" key="1">
    <citation type="submission" date="2018-11" db="EMBL/GenBank/DDBJ databases">
        <title>Sequencing the genomes of 1000 actinobacteria strains.</title>
        <authorList>
            <person name="Klenk H.-P."/>
        </authorList>
    </citation>
    <scope>NUCLEOTIDE SEQUENCE [LARGE SCALE GENOMIC DNA]</scope>
    <source>
        <strain evidence="15 16">DSM 11294</strain>
    </source>
</reference>
<evidence type="ECO:0000259" key="14">
    <source>
        <dbReference type="PROSITE" id="PS50253"/>
    </source>
</evidence>
<dbReference type="Proteomes" id="UP000280668">
    <property type="component" value="Unassembled WGS sequence"/>
</dbReference>
<keyword evidence="7 13" id="KW-1133">Transmembrane helix</keyword>
<evidence type="ECO:0000313" key="15">
    <source>
        <dbReference type="EMBL" id="ROR71782.1"/>
    </source>
</evidence>
<evidence type="ECO:0000256" key="8">
    <source>
        <dbReference type="ARBA" id="ARBA00023136"/>
    </source>
</evidence>
<feature type="transmembrane region" description="Helical" evidence="13">
    <location>
        <begin position="21"/>
        <end position="44"/>
    </location>
</feature>
<gene>
    <name evidence="15" type="ORF">EDD31_0120</name>
</gene>
<name>A0A3N2B9G9_9MICO</name>
<dbReference type="CDD" id="cd00386">
    <property type="entry name" value="Heme_Cu_Oxidase_III_like"/>
    <property type="match status" value="1"/>
</dbReference>
<evidence type="ECO:0000256" key="9">
    <source>
        <dbReference type="ARBA" id="ARBA00031400"/>
    </source>
</evidence>
<dbReference type="GO" id="GO:0019646">
    <property type="term" value="P:aerobic electron transport chain"/>
    <property type="evidence" value="ECO:0007669"/>
    <property type="project" value="InterPro"/>
</dbReference>
<evidence type="ECO:0000313" key="16">
    <source>
        <dbReference type="Proteomes" id="UP000280668"/>
    </source>
</evidence>
<feature type="transmembrane region" description="Helical" evidence="13">
    <location>
        <begin position="147"/>
        <end position="171"/>
    </location>
</feature>